<dbReference type="InterPro" id="IPR011037">
    <property type="entry name" value="Pyrv_Knase-like_insert_dom_sf"/>
</dbReference>
<dbReference type="PANTHER" id="PTHR30212:SF2">
    <property type="entry name" value="PROTEIN YIIM"/>
    <property type="match status" value="1"/>
</dbReference>
<reference evidence="2 3" key="1">
    <citation type="submission" date="2016-06" db="EMBL/GenBank/DDBJ databases">
        <authorList>
            <person name="Kjaerup R.B."/>
            <person name="Dalgaard T.S."/>
            <person name="Juul-Madsen H.R."/>
        </authorList>
    </citation>
    <scope>NUCLEOTIDE SEQUENCE [LARGE SCALE GENOMIC DNA]</scope>
    <source>
        <strain evidence="2">2</strain>
    </source>
</reference>
<evidence type="ECO:0000313" key="2">
    <source>
        <dbReference type="EMBL" id="SBT04530.1"/>
    </source>
</evidence>
<dbReference type="EMBL" id="FLQY01000035">
    <property type="protein sequence ID" value="SBT04530.1"/>
    <property type="molecule type" value="Genomic_DNA"/>
</dbReference>
<accession>A0A1A8XH99</accession>
<proteinExistence type="predicted"/>
<dbReference type="AlphaFoldDB" id="A0A1A8XH99"/>
<dbReference type="Proteomes" id="UP000199600">
    <property type="component" value="Unassembled WGS sequence"/>
</dbReference>
<name>A0A1A8XH99_9RHOO</name>
<dbReference type="Gene3D" id="2.40.33.20">
    <property type="entry name" value="PK beta-barrel domain-like"/>
    <property type="match status" value="1"/>
</dbReference>
<evidence type="ECO:0000259" key="1">
    <source>
        <dbReference type="PROSITE" id="PS51340"/>
    </source>
</evidence>
<dbReference type="PANTHER" id="PTHR30212">
    <property type="entry name" value="PROTEIN YIIM"/>
    <property type="match status" value="1"/>
</dbReference>
<sequence>MSEASFETQPGTVTLFAGSVRPLPPNNRPSGIFKTALNQPAWVGMNGLAGDEQADLRVHGGPEKALHQYPAGNYAALANAFSDVIDDLVPGSLGENLSVAGWDETNVCIGDIFQLGDAVIQVSQPRTPCWKIDSRFGVEGMTQYIYDHGLTGWYFRVLKEGLAGPGGEFRRIEKDSREMTVERLLTIWREHRPDPEMLESIAAMPTLSPNWVKKLKDRAQQLRRLP</sequence>
<keyword evidence="3" id="KW-1185">Reference proteome</keyword>
<dbReference type="GO" id="GO:0030151">
    <property type="term" value="F:molybdenum ion binding"/>
    <property type="evidence" value="ECO:0007669"/>
    <property type="project" value="InterPro"/>
</dbReference>
<dbReference type="SUPFAM" id="SSF50800">
    <property type="entry name" value="PK beta-barrel domain-like"/>
    <property type="match status" value="1"/>
</dbReference>
<dbReference type="Pfam" id="PF03473">
    <property type="entry name" value="MOSC"/>
    <property type="match status" value="1"/>
</dbReference>
<dbReference type="GO" id="GO:0003824">
    <property type="term" value="F:catalytic activity"/>
    <property type="evidence" value="ECO:0007669"/>
    <property type="project" value="InterPro"/>
</dbReference>
<dbReference type="InterPro" id="IPR052353">
    <property type="entry name" value="Benzoxazolinone_Detox_Enz"/>
</dbReference>
<evidence type="ECO:0000313" key="3">
    <source>
        <dbReference type="Proteomes" id="UP000199600"/>
    </source>
</evidence>
<dbReference type="RefSeq" id="WP_186409824.1">
    <property type="nucleotide sequence ID" value="NZ_FLQY01000035.1"/>
</dbReference>
<gene>
    <name evidence="2" type="ORF">PROAA_130038</name>
</gene>
<dbReference type="GO" id="GO:0030170">
    <property type="term" value="F:pyridoxal phosphate binding"/>
    <property type="evidence" value="ECO:0007669"/>
    <property type="project" value="InterPro"/>
</dbReference>
<dbReference type="InterPro" id="IPR005302">
    <property type="entry name" value="MoCF_Sase_C"/>
</dbReference>
<dbReference type="PROSITE" id="PS51340">
    <property type="entry name" value="MOSC"/>
    <property type="match status" value="1"/>
</dbReference>
<organism evidence="2 3">
    <name type="scientific">Candidatus Propionivibrio aalborgensis</name>
    <dbReference type="NCBI Taxonomy" id="1860101"/>
    <lineage>
        <taxon>Bacteria</taxon>
        <taxon>Pseudomonadati</taxon>
        <taxon>Pseudomonadota</taxon>
        <taxon>Betaproteobacteria</taxon>
        <taxon>Rhodocyclales</taxon>
        <taxon>Rhodocyclaceae</taxon>
        <taxon>Propionivibrio</taxon>
    </lineage>
</organism>
<protein>
    <recommendedName>
        <fullName evidence="1">MOSC domain-containing protein</fullName>
    </recommendedName>
</protein>
<feature type="domain" description="MOSC" evidence="1">
    <location>
        <begin position="35"/>
        <end position="172"/>
    </location>
</feature>